<dbReference type="EMBL" id="CP000626">
    <property type="protein sequence ID" value="ABQ18538.1"/>
    <property type="molecule type" value="Genomic_DNA"/>
</dbReference>
<name>A0A0H3AD09_VIBC3</name>
<dbReference type="KEGG" id="vco:VC0395_0791"/>
<reference evidence="1 2" key="1">
    <citation type="submission" date="2007-03" db="EMBL/GenBank/DDBJ databases">
        <authorList>
            <person name="Heidelberg J."/>
        </authorList>
    </citation>
    <scope>NUCLEOTIDE SEQUENCE [LARGE SCALE GENOMIC DNA]</scope>
    <source>
        <strain evidence="2">ATCC 39541 / Classical Ogawa 395 / O395</strain>
    </source>
</reference>
<organism evidence="1 2">
    <name type="scientific">Vibrio cholerae serotype O1 (strain ATCC 39541 / Classical Ogawa 395 / O395)</name>
    <dbReference type="NCBI Taxonomy" id="345073"/>
    <lineage>
        <taxon>Bacteria</taxon>
        <taxon>Pseudomonadati</taxon>
        <taxon>Pseudomonadota</taxon>
        <taxon>Gammaproteobacteria</taxon>
        <taxon>Vibrionales</taxon>
        <taxon>Vibrionaceae</taxon>
        <taxon>Vibrio</taxon>
    </lineage>
</organism>
<protein>
    <submittedName>
        <fullName evidence="1">Uncharacterized protein</fullName>
    </submittedName>
</protein>
<dbReference type="RefSeq" id="WP_001176611.1">
    <property type="nucleotide sequence ID" value="NC_009456.1"/>
</dbReference>
<dbReference type="Proteomes" id="UP000000249">
    <property type="component" value="Chromosome 2"/>
</dbReference>
<gene>
    <name evidence="1" type="ordered locus">VC0395_0791</name>
</gene>
<dbReference type="AlphaFoldDB" id="A0A0H3AD09"/>
<proteinExistence type="predicted"/>
<sequence length="152" mass="16952">MQLNKQASKGAFNQIKTLTTLLKRSDKHGFEVGVLQDKKHSSGFSIVGIAWVTHSGSGNIPARAWVYISNAMHKQRRNKAFKAEFKKFLRGKVTLNTVCNVLGNKWVDDDKNVLGDPLILMPNSPQWAARKGKNTPLVETGELRDSIDHKAI</sequence>
<dbReference type="PATRIC" id="fig|345073.21.peg.3213"/>
<evidence type="ECO:0000313" key="1">
    <source>
        <dbReference type="EMBL" id="ABQ18538.1"/>
    </source>
</evidence>
<evidence type="ECO:0000313" key="2">
    <source>
        <dbReference type="Proteomes" id="UP000000249"/>
    </source>
</evidence>
<dbReference type="KEGG" id="vcr:VC395_A0471"/>
<accession>A0A0H3AD09</accession>